<dbReference type="Gene3D" id="3.40.390.10">
    <property type="entry name" value="Collagenase (Catalytic Domain)"/>
    <property type="match status" value="1"/>
</dbReference>
<feature type="signal peptide" evidence="8">
    <location>
        <begin position="1"/>
        <end position="25"/>
    </location>
</feature>
<reference evidence="11 12" key="1">
    <citation type="submission" date="2024-08" db="EMBL/GenBank/DDBJ databases">
        <authorList>
            <person name="Lu H."/>
        </authorList>
    </citation>
    <scope>NUCLEOTIDE SEQUENCE [LARGE SCALE GENOMIC DNA]</scope>
    <source>
        <strain evidence="11 12">BYS180W</strain>
    </source>
</reference>
<comment type="similarity">
    <text evidence="2">Belongs to the peptidase M13 family.</text>
</comment>
<dbReference type="Proteomes" id="UP001606099">
    <property type="component" value="Unassembled WGS sequence"/>
</dbReference>
<evidence type="ECO:0000256" key="3">
    <source>
        <dbReference type="ARBA" id="ARBA00022670"/>
    </source>
</evidence>
<dbReference type="CDD" id="cd08662">
    <property type="entry name" value="M13"/>
    <property type="match status" value="1"/>
</dbReference>
<feature type="domain" description="Peptidase M13 C-terminal" evidence="9">
    <location>
        <begin position="481"/>
        <end position="687"/>
    </location>
</feature>
<dbReference type="InterPro" id="IPR042089">
    <property type="entry name" value="Peptidase_M13_dom_2"/>
</dbReference>
<feature type="domain" description="Peptidase M13 N-terminal" evidence="10">
    <location>
        <begin position="49"/>
        <end position="429"/>
    </location>
</feature>
<keyword evidence="3" id="KW-0645">Protease</keyword>
<dbReference type="InterPro" id="IPR024079">
    <property type="entry name" value="MetalloPept_cat_dom_sf"/>
</dbReference>
<evidence type="ECO:0000256" key="8">
    <source>
        <dbReference type="SAM" id="SignalP"/>
    </source>
</evidence>
<dbReference type="PROSITE" id="PS51885">
    <property type="entry name" value="NEPRILYSIN"/>
    <property type="match status" value="1"/>
</dbReference>
<evidence type="ECO:0000256" key="7">
    <source>
        <dbReference type="ARBA" id="ARBA00023049"/>
    </source>
</evidence>
<feature type="chain" id="PRO_5045891552" evidence="8">
    <location>
        <begin position="26"/>
        <end position="690"/>
    </location>
</feature>
<accession>A0ABW7FU29</accession>
<keyword evidence="12" id="KW-1185">Reference proteome</keyword>
<keyword evidence="4" id="KW-0479">Metal-binding</keyword>
<keyword evidence="8" id="KW-0732">Signal</keyword>
<evidence type="ECO:0000256" key="1">
    <source>
        <dbReference type="ARBA" id="ARBA00001947"/>
    </source>
</evidence>
<name>A0ABW7FU29_9BURK</name>
<organism evidence="11 12">
    <name type="scientific">Roseateles rivi</name>
    <dbReference type="NCBI Taxonomy" id="3299028"/>
    <lineage>
        <taxon>Bacteria</taxon>
        <taxon>Pseudomonadati</taxon>
        <taxon>Pseudomonadota</taxon>
        <taxon>Betaproteobacteria</taxon>
        <taxon>Burkholderiales</taxon>
        <taxon>Sphaerotilaceae</taxon>
        <taxon>Roseateles</taxon>
    </lineage>
</organism>
<keyword evidence="5" id="KW-0378">Hydrolase</keyword>
<evidence type="ECO:0000313" key="12">
    <source>
        <dbReference type="Proteomes" id="UP001606099"/>
    </source>
</evidence>
<comment type="cofactor">
    <cofactor evidence="1">
        <name>Zn(2+)</name>
        <dbReference type="ChEBI" id="CHEBI:29105"/>
    </cofactor>
</comment>
<evidence type="ECO:0000256" key="2">
    <source>
        <dbReference type="ARBA" id="ARBA00007357"/>
    </source>
</evidence>
<dbReference type="PRINTS" id="PR00786">
    <property type="entry name" value="NEPRILYSIN"/>
</dbReference>
<gene>
    <name evidence="11" type="ORF">ACG0Z6_06185</name>
</gene>
<dbReference type="InterPro" id="IPR018497">
    <property type="entry name" value="Peptidase_M13_C"/>
</dbReference>
<evidence type="ECO:0000256" key="6">
    <source>
        <dbReference type="ARBA" id="ARBA00022833"/>
    </source>
</evidence>
<dbReference type="Pfam" id="PF01431">
    <property type="entry name" value="Peptidase_M13"/>
    <property type="match status" value="1"/>
</dbReference>
<evidence type="ECO:0000259" key="10">
    <source>
        <dbReference type="Pfam" id="PF05649"/>
    </source>
</evidence>
<dbReference type="InterPro" id="IPR008753">
    <property type="entry name" value="Peptidase_M13_N"/>
</dbReference>
<dbReference type="PANTHER" id="PTHR11733">
    <property type="entry name" value="ZINC METALLOPROTEASE FAMILY M13 NEPRILYSIN-RELATED"/>
    <property type="match status" value="1"/>
</dbReference>
<sequence>MTQPRTLALCPVALAAALFTQAAVADQPLATLPYTPSLDVQAMDRSAKPCDDLYQYACGGWMARNPIPAEESFWSVYAKLARDNQRHLWGILQDLASATQRSPSQARIGDYFAACMDEEAVARAALQPVQPLLQRIAGLQDRRELPALLAELHLTHDNPRFFFTFGAAQDFADASRVIAAVGAGGLSLPERSYYLDADARARQLRQAFVAHVARLLQLGGTPESEAKQAARDILALETRLARASLSPVQRRDPKRSHNPHDAAALAALTPGFDWTAYQQGLGLAAQAQFNVSEPAFVRALNQVWQRTPLSTLRAYLRWQLLSSQAAVLGPDLAKENFAFYGKTLTGTPEPKPRWAQCVALVDQQLGEDLGQEFVARNFTPEMKAATQRMTEQIETAMAQRIQALSWMSPQTKERALQKLHAVTNKVGYPERWRDYSGYEVRRTDFQGNVARGQAFELRRNLAKIGKPLERGEWSMTPQTVNAYYDPQMNDINFPAGVLLPPLYDPRMDDAPNYGNTGGTIGHELVHAFDDEGRQFDGQGNLRDWWQPRDAKTFKQRAACVTQQYAQYTVVDDIKINSQLTLGEDLADLGGLVLAWAAWQAQVAELSAQGKAPQAQDGLTPEQRFFVGFAQWDCNHARPEAERLHAKTNPHSPGRYRINGVVVNMPEFQKAFGCKAGDKLVKPQGQRCEVW</sequence>
<comment type="caution">
    <text evidence="11">The sequence shown here is derived from an EMBL/GenBank/DDBJ whole genome shotgun (WGS) entry which is preliminary data.</text>
</comment>
<proteinExistence type="inferred from homology"/>
<dbReference type="InterPro" id="IPR000718">
    <property type="entry name" value="Peptidase_M13"/>
</dbReference>
<evidence type="ECO:0000256" key="5">
    <source>
        <dbReference type="ARBA" id="ARBA00022801"/>
    </source>
</evidence>
<evidence type="ECO:0000256" key="4">
    <source>
        <dbReference type="ARBA" id="ARBA00022723"/>
    </source>
</evidence>
<dbReference type="EMBL" id="JBIGHZ010000002">
    <property type="protein sequence ID" value="MFG6447834.1"/>
    <property type="molecule type" value="Genomic_DNA"/>
</dbReference>
<evidence type="ECO:0000259" key="9">
    <source>
        <dbReference type="Pfam" id="PF01431"/>
    </source>
</evidence>
<dbReference type="PANTHER" id="PTHR11733:SF167">
    <property type="entry name" value="FI17812P1-RELATED"/>
    <property type="match status" value="1"/>
</dbReference>
<dbReference type="Pfam" id="PF05649">
    <property type="entry name" value="Peptidase_M13_N"/>
    <property type="match status" value="1"/>
</dbReference>
<keyword evidence="6" id="KW-0862">Zinc</keyword>
<dbReference type="RefSeq" id="WP_394459549.1">
    <property type="nucleotide sequence ID" value="NZ_JBIGHZ010000002.1"/>
</dbReference>
<dbReference type="Gene3D" id="1.10.1380.10">
    <property type="entry name" value="Neutral endopeptidase , domain2"/>
    <property type="match status" value="1"/>
</dbReference>
<keyword evidence="7" id="KW-0482">Metalloprotease</keyword>
<evidence type="ECO:0000313" key="11">
    <source>
        <dbReference type="EMBL" id="MFG6447834.1"/>
    </source>
</evidence>
<dbReference type="SUPFAM" id="SSF55486">
    <property type="entry name" value="Metalloproteases ('zincins'), catalytic domain"/>
    <property type="match status" value="1"/>
</dbReference>
<protein>
    <submittedName>
        <fullName evidence="11">M13 family metallopeptidase</fullName>
    </submittedName>
</protein>